<dbReference type="EMBL" id="HBHX01015194">
    <property type="protein sequence ID" value="CAE0107856.1"/>
    <property type="molecule type" value="Transcribed_RNA"/>
</dbReference>
<protein>
    <submittedName>
        <fullName evidence="1">Uncharacterized protein</fullName>
    </submittedName>
</protein>
<gene>
    <name evidence="1" type="ORF">HERI1096_LOCUS8515</name>
</gene>
<accession>A0A7S3ALR6</accession>
<evidence type="ECO:0000313" key="1">
    <source>
        <dbReference type="EMBL" id="CAE0107856.1"/>
    </source>
</evidence>
<name>A0A7S3ALR6_9EUKA</name>
<organism evidence="1">
    <name type="scientific">Haptolina ericina</name>
    <dbReference type="NCBI Taxonomy" id="156174"/>
    <lineage>
        <taxon>Eukaryota</taxon>
        <taxon>Haptista</taxon>
        <taxon>Haptophyta</taxon>
        <taxon>Prymnesiophyceae</taxon>
        <taxon>Prymnesiales</taxon>
        <taxon>Prymnesiaceae</taxon>
        <taxon>Haptolina</taxon>
    </lineage>
</organism>
<dbReference type="AlphaFoldDB" id="A0A7S3ALR6"/>
<reference evidence="1" key="1">
    <citation type="submission" date="2021-01" db="EMBL/GenBank/DDBJ databases">
        <authorList>
            <person name="Corre E."/>
            <person name="Pelletier E."/>
            <person name="Niang G."/>
            <person name="Scheremetjew M."/>
            <person name="Finn R."/>
            <person name="Kale V."/>
            <person name="Holt S."/>
            <person name="Cochrane G."/>
            <person name="Meng A."/>
            <person name="Brown T."/>
            <person name="Cohen L."/>
        </authorList>
    </citation>
    <scope>NUCLEOTIDE SEQUENCE</scope>
    <source>
        <strain evidence="1">CCMP281</strain>
    </source>
</reference>
<sequence length="101" mass="11191">MLNCVPLLLSWSPVQHTRSGVLGMSTLAQSMLQCQRWAIIGDVLNQQKPASEVVACLRDAGGLMYAHARKSRAQMSISQRRQNYTFDQSKGQDGYTAQAAY</sequence>
<proteinExistence type="predicted"/>